<evidence type="ECO:0000256" key="1">
    <source>
        <dbReference type="ARBA" id="ARBA00004651"/>
    </source>
</evidence>
<dbReference type="GO" id="GO:0015824">
    <property type="term" value="P:proline transport"/>
    <property type="evidence" value="ECO:0007669"/>
    <property type="project" value="UniProtKB-UniRule"/>
</dbReference>
<dbReference type="InterPro" id="IPR001734">
    <property type="entry name" value="Na/solute_symporter"/>
</dbReference>
<dbReference type="RefSeq" id="WP_013662533.1">
    <property type="nucleotide sequence ID" value="NC_015276.1"/>
</dbReference>
<keyword evidence="10 16" id="KW-0472">Membrane</keyword>
<name>F2K4Y8_MARM1</name>
<feature type="transmembrane region" description="Helical" evidence="16">
    <location>
        <begin position="125"/>
        <end position="143"/>
    </location>
</feature>
<dbReference type="InterPro" id="IPR038377">
    <property type="entry name" value="Na/Glc_symporter_sf"/>
</dbReference>
<keyword evidence="4" id="KW-1003">Cell membrane</keyword>
<dbReference type="KEGG" id="mme:Marme_3415"/>
<evidence type="ECO:0000256" key="12">
    <source>
        <dbReference type="ARBA" id="ARBA00033708"/>
    </source>
</evidence>
<dbReference type="InterPro" id="IPR050277">
    <property type="entry name" value="Sodium:Solute_Symporter"/>
</dbReference>
<dbReference type="GO" id="GO:0015193">
    <property type="term" value="F:L-proline transmembrane transporter activity"/>
    <property type="evidence" value="ECO:0007669"/>
    <property type="project" value="TreeGrafter"/>
</dbReference>
<comment type="catalytic activity">
    <reaction evidence="12">
        <text>L-proline(in) + Na(+)(in) = L-proline(out) + Na(+)(out)</text>
        <dbReference type="Rhea" id="RHEA:28967"/>
        <dbReference type="ChEBI" id="CHEBI:29101"/>
        <dbReference type="ChEBI" id="CHEBI:60039"/>
    </reaction>
</comment>
<dbReference type="Gene3D" id="1.20.1730.10">
    <property type="entry name" value="Sodium/glucose cotransporter"/>
    <property type="match status" value="1"/>
</dbReference>
<keyword evidence="7 16" id="KW-1133">Transmembrane helix</keyword>
<evidence type="ECO:0000256" key="2">
    <source>
        <dbReference type="ARBA" id="ARBA00006434"/>
    </source>
</evidence>
<evidence type="ECO:0000256" key="10">
    <source>
        <dbReference type="ARBA" id="ARBA00023136"/>
    </source>
</evidence>
<evidence type="ECO:0000256" key="13">
    <source>
        <dbReference type="ARBA" id="ARBA00067214"/>
    </source>
</evidence>
<dbReference type="Pfam" id="PF00474">
    <property type="entry name" value="SSF"/>
    <property type="match status" value="1"/>
</dbReference>
<dbReference type="FunFam" id="1.20.1730.10:FF:000002">
    <property type="entry name" value="Sodium/proline symporter"/>
    <property type="match status" value="1"/>
</dbReference>
<feature type="transmembrane region" description="Helical" evidence="16">
    <location>
        <begin position="276"/>
        <end position="299"/>
    </location>
</feature>
<dbReference type="eggNOG" id="COG0591">
    <property type="taxonomic scope" value="Bacteria"/>
</dbReference>
<proteinExistence type="inferred from homology"/>
<dbReference type="PANTHER" id="PTHR48086:SF3">
    <property type="entry name" value="SODIUM_PROLINE SYMPORTER"/>
    <property type="match status" value="1"/>
</dbReference>
<keyword evidence="11 16" id="KW-0739">Sodium transport</keyword>
<keyword evidence="6 16" id="KW-0769">Symport</keyword>
<feature type="transmembrane region" description="Helical" evidence="16">
    <location>
        <begin position="314"/>
        <end position="339"/>
    </location>
</feature>
<dbReference type="EMBL" id="CP002583">
    <property type="protein sequence ID" value="ADZ92631.1"/>
    <property type="molecule type" value="Genomic_DNA"/>
</dbReference>
<dbReference type="OrthoDB" id="9789704at2"/>
<dbReference type="NCBIfam" id="TIGR00813">
    <property type="entry name" value="sss"/>
    <property type="match status" value="1"/>
</dbReference>
<reference evidence="17 18" key="1">
    <citation type="journal article" date="2012" name="Stand. Genomic Sci.">
        <title>Complete genome sequence of the melanogenic marine bacterium Marinomonas mediterranea type strain (MMB-1(T)).</title>
        <authorList>
            <person name="Lucas-Elio P."/>
            <person name="Goodwin L."/>
            <person name="Woyke T."/>
            <person name="Pitluck S."/>
            <person name="Nolan M."/>
            <person name="Kyrpides N.C."/>
            <person name="Detter J.C."/>
            <person name="Copeland A."/>
            <person name="Teshima H."/>
            <person name="Bruce D."/>
            <person name="Detter C."/>
            <person name="Tapia R."/>
            <person name="Han S."/>
            <person name="Land M.L."/>
            <person name="Ivanova N."/>
            <person name="Mikhailova N."/>
            <person name="Johnston A.W."/>
            <person name="Sanchez-Amat A."/>
        </authorList>
    </citation>
    <scope>NUCLEOTIDE SEQUENCE [LARGE SCALE GENOMIC DNA]</scope>
    <source>
        <strain evidence="18">ATCC 700492 / JCM 21426 / NBRC 103028 / MMB-1</strain>
    </source>
</reference>
<feature type="transmembrane region" description="Helical" evidence="16">
    <location>
        <begin position="163"/>
        <end position="186"/>
    </location>
</feature>
<dbReference type="STRING" id="717774.Marme_3415"/>
<dbReference type="PROSITE" id="PS50283">
    <property type="entry name" value="NA_SOLUT_SYMP_3"/>
    <property type="match status" value="1"/>
</dbReference>
<feature type="transmembrane region" description="Helical" evidence="16">
    <location>
        <begin position="458"/>
        <end position="477"/>
    </location>
</feature>
<evidence type="ECO:0000256" key="4">
    <source>
        <dbReference type="ARBA" id="ARBA00022475"/>
    </source>
</evidence>
<sequence>MIENSWAISLTFLAYLIVMLGIGLYAYKLTSNSEDYFLGGRSLGPWPTAISAGASDMSGWLLLGLPGYAFASGMESLWLAGGLLAGTWLNWLICAKRLRTYSIQTDNALTLPDFLAKRFNDKSKLIQTISAFFILLFFLFYTSSGLVAGGKLFETVFGLDYTYAVIIGTVCVVSYTLFGGFLAVAWTDLVQGLMMAAALVIVPVIALDGSWSELHATLAAKNPELLTVWNNVKGEPLSAIGIISLVAWGLGYFGQPHILARFKASRSNKDIGTARRIAVTWTALSMAGALAVGFVGITYVDTNLAGSLGDSEKIFMVLVNAVFHPVVAGILLAAILAAIMSTADSQLLVSSSALAEDFYKQIIKKDASPEHIVNVGRFGVVAISLIALTLAMNPDSSVLGLVSYAWAGFGAAFGPAIILSLFWRNMNRNGALAGIIVGGVTIVIWKQLSGGIFDVYEIVPGFILSTISIIVISLASGTPSKEVTESFDEYTNKLDTMA</sequence>
<gene>
    <name evidence="17" type="ordered locus">Marme_3415</name>
</gene>
<feature type="transmembrane region" description="Helical" evidence="16">
    <location>
        <begin position="372"/>
        <end position="392"/>
    </location>
</feature>
<comment type="similarity">
    <text evidence="2 15">Belongs to the sodium:solute symporter (SSF) (TC 2.A.21) family.</text>
</comment>
<comment type="function">
    <text evidence="16">Catalyzes the sodium-dependent uptake of extracellular L-proline.</text>
</comment>
<evidence type="ECO:0000256" key="15">
    <source>
        <dbReference type="RuleBase" id="RU362091"/>
    </source>
</evidence>
<evidence type="ECO:0000256" key="11">
    <source>
        <dbReference type="ARBA" id="ARBA00023201"/>
    </source>
</evidence>
<dbReference type="AlphaFoldDB" id="F2K4Y8"/>
<dbReference type="NCBIfam" id="TIGR02121">
    <property type="entry name" value="Na_Pro_sym"/>
    <property type="match status" value="1"/>
</dbReference>
<keyword evidence="9 16" id="KW-0406">Ion transport</keyword>
<protein>
    <recommendedName>
        <fullName evidence="13 16">Sodium/proline symporter</fullName>
    </recommendedName>
    <alternativeName>
        <fullName evidence="14 16">Proline permease</fullName>
    </alternativeName>
</protein>
<keyword evidence="16" id="KW-0029">Amino-acid transport</keyword>
<evidence type="ECO:0000256" key="5">
    <source>
        <dbReference type="ARBA" id="ARBA00022692"/>
    </source>
</evidence>
<organism evidence="17 18">
    <name type="scientific">Marinomonas mediterranea (strain ATCC 700492 / JCM 21426 / NBRC 103028 / MMB-1)</name>
    <dbReference type="NCBI Taxonomy" id="717774"/>
    <lineage>
        <taxon>Bacteria</taxon>
        <taxon>Pseudomonadati</taxon>
        <taxon>Pseudomonadota</taxon>
        <taxon>Gammaproteobacteria</taxon>
        <taxon>Oceanospirillales</taxon>
        <taxon>Oceanospirillaceae</taxon>
        <taxon>Marinomonas</taxon>
    </lineage>
</organism>
<feature type="transmembrane region" description="Helical" evidence="16">
    <location>
        <begin position="6"/>
        <end position="27"/>
    </location>
</feature>
<keyword evidence="3 16" id="KW-0813">Transport</keyword>
<evidence type="ECO:0000256" key="3">
    <source>
        <dbReference type="ARBA" id="ARBA00022448"/>
    </source>
</evidence>
<feature type="transmembrane region" description="Helical" evidence="16">
    <location>
        <begin position="77"/>
        <end position="94"/>
    </location>
</feature>
<evidence type="ECO:0000256" key="9">
    <source>
        <dbReference type="ARBA" id="ARBA00023065"/>
    </source>
</evidence>
<accession>F2K4Y8</accession>
<dbReference type="CDD" id="cd11475">
    <property type="entry name" value="SLC5sbd_PutP"/>
    <property type="match status" value="1"/>
</dbReference>
<keyword evidence="16" id="KW-0997">Cell inner membrane</keyword>
<dbReference type="PANTHER" id="PTHR48086">
    <property type="entry name" value="SODIUM/PROLINE SYMPORTER-RELATED"/>
    <property type="match status" value="1"/>
</dbReference>
<evidence type="ECO:0000256" key="6">
    <source>
        <dbReference type="ARBA" id="ARBA00022847"/>
    </source>
</evidence>
<comment type="subcellular location">
    <subcellularLocation>
        <location evidence="16">Cell inner membrane</location>
        <topology evidence="16">Multi-pass membrane protein</topology>
    </subcellularLocation>
    <subcellularLocation>
        <location evidence="1">Cell membrane</location>
        <topology evidence="1">Multi-pass membrane protein</topology>
    </subcellularLocation>
</comment>
<feature type="transmembrane region" description="Helical" evidence="16">
    <location>
        <begin position="193"/>
        <end position="211"/>
    </location>
</feature>
<evidence type="ECO:0000256" key="16">
    <source>
        <dbReference type="RuleBase" id="RU366012"/>
    </source>
</evidence>
<evidence type="ECO:0000256" key="7">
    <source>
        <dbReference type="ARBA" id="ARBA00022989"/>
    </source>
</evidence>
<keyword evidence="5 16" id="KW-0812">Transmembrane</keyword>
<evidence type="ECO:0000313" key="17">
    <source>
        <dbReference type="EMBL" id="ADZ92631.1"/>
    </source>
</evidence>
<feature type="transmembrane region" description="Helical" evidence="16">
    <location>
        <begin position="430"/>
        <end position="446"/>
    </location>
</feature>
<dbReference type="InterPro" id="IPR011851">
    <property type="entry name" value="Na/Pro_symporter"/>
</dbReference>
<feature type="transmembrane region" description="Helical" evidence="16">
    <location>
        <begin position="404"/>
        <end position="423"/>
    </location>
</feature>
<dbReference type="GO" id="GO:0005886">
    <property type="term" value="C:plasma membrane"/>
    <property type="evidence" value="ECO:0007669"/>
    <property type="project" value="UniProtKB-SubCell"/>
</dbReference>
<dbReference type="Proteomes" id="UP000001062">
    <property type="component" value="Chromosome"/>
</dbReference>
<dbReference type="PATRIC" id="fig|717774.3.peg.3516"/>
<keyword evidence="18" id="KW-1185">Reference proteome</keyword>
<dbReference type="GO" id="GO:0005298">
    <property type="term" value="F:proline:sodium symporter activity"/>
    <property type="evidence" value="ECO:0007669"/>
    <property type="project" value="UniProtKB-UniRule"/>
</dbReference>
<dbReference type="GO" id="GO:0031402">
    <property type="term" value="F:sodium ion binding"/>
    <property type="evidence" value="ECO:0007669"/>
    <property type="project" value="UniProtKB-UniRule"/>
</dbReference>
<evidence type="ECO:0000256" key="8">
    <source>
        <dbReference type="ARBA" id="ARBA00023053"/>
    </source>
</evidence>
<feature type="transmembrane region" description="Helical" evidence="16">
    <location>
        <begin position="237"/>
        <end position="255"/>
    </location>
</feature>
<keyword evidence="8 16" id="KW-0915">Sodium</keyword>
<evidence type="ECO:0000313" key="18">
    <source>
        <dbReference type="Proteomes" id="UP000001062"/>
    </source>
</evidence>
<dbReference type="HOGENOM" id="CLU_018808_15_2_6"/>
<evidence type="ECO:0000256" key="14">
    <source>
        <dbReference type="ARBA" id="ARBA00082709"/>
    </source>
</evidence>